<gene>
    <name evidence="2" type="ORF">AVDCRST_MAG85-3058</name>
</gene>
<organism evidence="2">
    <name type="scientific">uncultured Solirubrobacteraceae bacterium</name>
    <dbReference type="NCBI Taxonomy" id="1162706"/>
    <lineage>
        <taxon>Bacteria</taxon>
        <taxon>Bacillati</taxon>
        <taxon>Actinomycetota</taxon>
        <taxon>Thermoleophilia</taxon>
        <taxon>Solirubrobacterales</taxon>
        <taxon>Solirubrobacteraceae</taxon>
        <taxon>environmental samples</taxon>
    </lineage>
</organism>
<feature type="non-terminal residue" evidence="2">
    <location>
        <position position="1"/>
    </location>
</feature>
<evidence type="ECO:0000256" key="1">
    <source>
        <dbReference type="SAM" id="MobiDB-lite"/>
    </source>
</evidence>
<reference evidence="2" key="1">
    <citation type="submission" date="2020-02" db="EMBL/GenBank/DDBJ databases">
        <authorList>
            <person name="Meier V. D."/>
        </authorList>
    </citation>
    <scope>NUCLEOTIDE SEQUENCE</scope>
    <source>
        <strain evidence="2">AVDCRST_MAG85</strain>
    </source>
</reference>
<sequence length="73" mass="7822">AADARRPIAGRLGPAAPGMRPRLRAGQDGCDCRRVAPVRRRGAHGVLDRPAALAARRRAARRDAPHSGLRARL</sequence>
<feature type="non-terminal residue" evidence="2">
    <location>
        <position position="73"/>
    </location>
</feature>
<proteinExistence type="predicted"/>
<name>A0A6J4THV1_9ACTN</name>
<protein>
    <submittedName>
        <fullName evidence="2">Uncharacterized protein</fullName>
    </submittedName>
</protein>
<dbReference type="EMBL" id="CADCVT010000340">
    <property type="protein sequence ID" value="CAA9523812.1"/>
    <property type="molecule type" value="Genomic_DNA"/>
</dbReference>
<accession>A0A6J4THV1</accession>
<feature type="region of interest" description="Disordered" evidence="1">
    <location>
        <begin position="1"/>
        <end position="26"/>
    </location>
</feature>
<evidence type="ECO:0000313" key="2">
    <source>
        <dbReference type="EMBL" id="CAA9523812.1"/>
    </source>
</evidence>
<dbReference type="AlphaFoldDB" id="A0A6J4THV1"/>
<feature type="region of interest" description="Disordered" evidence="1">
    <location>
        <begin position="47"/>
        <end position="73"/>
    </location>
</feature>